<dbReference type="Pfam" id="PF13304">
    <property type="entry name" value="AAA_21"/>
    <property type="match status" value="1"/>
</dbReference>
<dbReference type="GO" id="GO:0005524">
    <property type="term" value="F:ATP binding"/>
    <property type="evidence" value="ECO:0007669"/>
    <property type="project" value="UniProtKB-KW"/>
</dbReference>
<protein>
    <submittedName>
        <fullName evidence="2">ATP-binding protein</fullName>
    </submittedName>
</protein>
<name>A0ABR8IPQ2_APHFL</name>
<dbReference type="Gene3D" id="3.40.50.300">
    <property type="entry name" value="P-loop containing nucleotide triphosphate hydrolases"/>
    <property type="match status" value="1"/>
</dbReference>
<dbReference type="InterPro" id="IPR051396">
    <property type="entry name" value="Bact_Antivir_Def_Nuclease"/>
</dbReference>
<accession>A0ABR8IPQ2</accession>
<dbReference type="GeneID" id="78217270"/>
<keyword evidence="2" id="KW-0067">ATP-binding</keyword>
<organism evidence="2 3">
    <name type="scientific">Aphanizomenon flos-aquae FACHB-1249</name>
    <dbReference type="NCBI Taxonomy" id="2692889"/>
    <lineage>
        <taxon>Bacteria</taxon>
        <taxon>Bacillati</taxon>
        <taxon>Cyanobacteriota</taxon>
        <taxon>Cyanophyceae</taxon>
        <taxon>Nostocales</taxon>
        <taxon>Aphanizomenonaceae</taxon>
        <taxon>Aphanizomenon</taxon>
    </lineage>
</organism>
<reference evidence="2 3" key="1">
    <citation type="journal article" date="2020" name="ISME J.">
        <title>Comparative genomics reveals insights into cyanobacterial evolution and habitat adaptation.</title>
        <authorList>
            <person name="Chen M.Y."/>
            <person name="Teng W.K."/>
            <person name="Zhao L."/>
            <person name="Hu C.X."/>
            <person name="Zhou Y.K."/>
            <person name="Han B.P."/>
            <person name="Song L.R."/>
            <person name="Shu W.S."/>
        </authorList>
    </citation>
    <scope>NUCLEOTIDE SEQUENCE [LARGE SCALE GENOMIC DNA]</scope>
    <source>
        <strain evidence="2 3">FACHB-1249</strain>
    </source>
</reference>
<evidence type="ECO:0000259" key="1">
    <source>
        <dbReference type="Pfam" id="PF13304"/>
    </source>
</evidence>
<dbReference type="PANTHER" id="PTHR43581:SF4">
    <property type="entry name" value="ATP_GTP PHOSPHATASE"/>
    <property type="match status" value="1"/>
</dbReference>
<feature type="domain" description="ATPase AAA-type core" evidence="1">
    <location>
        <begin position="214"/>
        <end position="336"/>
    </location>
</feature>
<dbReference type="InterPro" id="IPR003959">
    <property type="entry name" value="ATPase_AAA_core"/>
</dbReference>
<keyword evidence="2" id="KW-0547">Nucleotide-binding</keyword>
<evidence type="ECO:0000313" key="2">
    <source>
        <dbReference type="EMBL" id="MBD2684877.1"/>
    </source>
</evidence>
<keyword evidence="3" id="KW-1185">Reference proteome</keyword>
<dbReference type="PANTHER" id="PTHR43581">
    <property type="entry name" value="ATP/GTP PHOSPHATASE"/>
    <property type="match status" value="1"/>
</dbReference>
<dbReference type="RefSeq" id="WP_190385798.1">
    <property type="nucleotide sequence ID" value="NZ_JACJTM010000010.1"/>
</dbReference>
<evidence type="ECO:0000313" key="3">
    <source>
        <dbReference type="Proteomes" id="UP000660270"/>
    </source>
</evidence>
<proteinExistence type="predicted"/>
<dbReference type="InterPro" id="IPR027417">
    <property type="entry name" value="P-loop_NTPase"/>
</dbReference>
<comment type="caution">
    <text evidence="2">The sequence shown here is derived from an EMBL/GenBank/DDBJ whole genome shotgun (WGS) entry which is preliminary data.</text>
</comment>
<gene>
    <name evidence="2" type="ORF">H6G43_06415</name>
</gene>
<dbReference type="Proteomes" id="UP000660270">
    <property type="component" value="Unassembled WGS sequence"/>
</dbReference>
<sequence>MKIHQFEYQDHEYQWKLEPVKFLPHINLLVGISGVGKTEILKAIRRLNKIANGASLNGVEWNIEFSTSDNVNYHWQGRFEGHQITQIIEQELDEGEITDSKNEGFRILSERLYRNDIIIVERDEEKIILNGKQTPKLSLFQSVVYILNREDDIIPVKTELEKIIFVDYEKIDKTWKIPISVIKQYENSSLKKLKESDLPTPVKLSILYRYFRQEFNKIQKLFQTIFPKVIDIKIEPFKKDKLEQLPAALSDILRDAVTINIKEKRVNDWIENISSGMLKTFMYISELSLSPEGAVILIDEFENSLGVNCIDSVTDLILENRDLQFFITSHHPYIINNISPAYWKIVTRTGGLVSVKNSEYFHISNSRQKAFIDLINILEDDNEEVEEE</sequence>
<dbReference type="EMBL" id="JACJTM010000010">
    <property type="protein sequence ID" value="MBD2684877.1"/>
    <property type="molecule type" value="Genomic_DNA"/>
</dbReference>
<dbReference type="SUPFAM" id="SSF52540">
    <property type="entry name" value="P-loop containing nucleoside triphosphate hydrolases"/>
    <property type="match status" value="1"/>
</dbReference>